<feature type="compositionally biased region" description="Basic and acidic residues" evidence="2">
    <location>
        <begin position="1230"/>
        <end position="1248"/>
    </location>
</feature>
<feature type="compositionally biased region" description="Low complexity" evidence="2">
    <location>
        <begin position="20"/>
        <end position="36"/>
    </location>
</feature>
<protein>
    <recommendedName>
        <fullName evidence="5">C2 domain-containing protein</fullName>
    </recommendedName>
</protein>
<keyword evidence="1" id="KW-0175">Coiled coil</keyword>
<keyword evidence="4" id="KW-1185">Reference proteome</keyword>
<evidence type="ECO:0008006" key="5">
    <source>
        <dbReference type="Google" id="ProtNLM"/>
    </source>
</evidence>
<organism evidence="3 4">
    <name type="scientific">Chrysochromulina tobinii</name>
    <dbReference type="NCBI Taxonomy" id="1460289"/>
    <lineage>
        <taxon>Eukaryota</taxon>
        <taxon>Haptista</taxon>
        <taxon>Haptophyta</taxon>
        <taxon>Prymnesiophyceae</taxon>
        <taxon>Prymnesiales</taxon>
        <taxon>Chrysochromulinaceae</taxon>
        <taxon>Chrysochromulina</taxon>
    </lineage>
</organism>
<evidence type="ECO:0000313" key="4">
    <source>
        <dbReference type="Proteomes" id="UP000037460"/>
    </source>
</evidence>
<comment type="caution">
    <text evidence="3">The sequence shown here is derived from an EMBL/GenBank/DDBJ whole genome shotgun (WGS) entry which is preliminary data.</text>
</comment>
<feature type="region of interest" description="Disordered" evidence="2">
    <location>
        <begin position="198"/>
        <end position="247"/>
    </location>
</feature>
<feature type="compositionally biased region" description="Low complexity" evidence="2">
    <location>
        <begin position="923"/>
        <end position="951"/>
    </location>
</feature>
<dbReference type="Gene3D" id="2.60.40.150">
    <property type="entry name" value="C2 domain"/>
    <property type="match status" value="1"/>
</dbReference>
<reference evidence="4" key="1">
    <citation type="journal article" date="2015" name="PLoS Genet.">
        <title>Genome Sequence and Transcriptome Analyses of Chrysochromulina tobin: Metabolic Tools for Enhanced Algal Fitness in the Prominent Order Prymnesiales (Haptophyceae).</title>
        <authorList>
            <person name="Hovde B.T."/>
            <person name="Deodato C.R."/>
            <person name="Hunsperger H.M."/>
            <person name="Ryken S.A."/>
            <person name="Yost W."/>
            <person name="Jha R.K."/>
            <person name="Patterson J."/>
            <person name="Monnat R.J. Jr."/>
            <person name="Barlow S.B."/>
            <person name="Starkenburg S.R."/>
            <person name="Cattolico R.A."/>
        </authorList>
    </citation>
    <scope>NUCLEOTIDE SEQUENCE</scope>
    <source>
        <strain evidence="4">CCMP291</strain>
    </source>
</reference>
<accession>A0A0M0KAB3</accession>
<feature type="compositionally biased region" description="Basic and acidic residues" evidence="2">
    <location>
        <begin position="1"/>
        <end position="12"/>
    </location>
</feature>
<name>A0A0M0KAB3_9EUKA</name>
<evidence type="ECO:0000256" key="1">
    <source>
        <dbReference type="SAM" id="Coils"/>
    </source>
</evidence>
<feature type="region of interest" description="Disordered" evidence="2">
    <location>
        <begin position="1386"/>
        <end position="1413"/>
    </location>
</feature>
<feature type="region of interest" description="Disordered" evidence="2">
    <location>
        <begin position="1"/>
        <end position="41"/>
    </location>
</feature>
<feature type="region of interest" description="Disordered" evidence="2">
    <location>
        <begin position="1134"/>
        <end position="1267"/>
    </location>
</feature>
<evidence type="ECO:0000256" key="2">
    <source>
        <dbReference type="SAM" id="MobiDB-lite"/>
    </source>
</evidence>
<gene>
    <name evidence="3" type="ORF">Ctob_015498</name>
</gene>
<evidence type="ECO:0000313" key="3">
    <source>
        <dbReference type="EMBL" id="KOO35739.1"/>
    </source>
</evidence>
<feature type="compositionally biased region" description="Low complexity" evidence="2">
    <location>
        <begin position="1206"/>
        <end position="1225"/>
    </location>
</feature>
<dbReference type="EMBL" id="JWZX01000768">
    <property type="protein sequence ID" value="KOO35739.1"/>
    <property type="molecule type" value="Genomic_DNA"/>
</dbReference>
<feature type="compositionally biased region" description="Basic and acidic residues" evidence="2">
    <location>
        <begin position="420"/>
        <end position="430"/>
    </location>
</feature>
<dbReference type="Proteomes" id="UP000037460">
    <property type="component" value="Unassembled WGS sequence"/>
</dbReference>
<feature type="compositionally biased region" description="Low complexity" evidence="2">
    <location>
        <begin position="198"/>
        <end position="212"/>
    </location>
</feature>
<feature type="region of interest" description="Disordered" evidence="2">
    <location>
        <begin position="408"/>
        <end position="443"/>
    </location>
</feature>
<feature type="compositionally biased region" description="Basic and acidic residues" evidence="2">
    <location>
        <begin position="1163"/>
        <end position="1204"/>
    </location>
</feature>
<feature type="compositionally biased region" description="Basic and acidic residues" evidence="2">
    <location>
        <begin position="1390"/>
        <end position="1403"/>
    </location>
</feature>
<feature type="compositionally biased region" description="Basic and acidic residues" evidence="2">
    <location>
        <begin position="226"/>
        <end position="237"/>
    </location>
</feature>
<proteinExistence type="predicted"/>
<feature type="region of interest" description="Disordered" evidence="2">
    <location>
        <begin position="891"/>
        <end position="971"/>
    </location>
</feature>
<dbReference type="InterPro" id="IPR035892">
    <property type="entry name" value="C2_domain_sf"/>
</dbReference>
<feature type="compositionally biased region" description="Basic and acidic residues" evidence="2">
    <location>
        <begin position="952"/>
        <end position="962"/>
    </location>
</feature>
<feature type="coiled-coil region" evidence="1">
    <location>
        <begin position="987"/>
        <end position="1069"/>
    </location>
</feature>
<sequence>MSSREGGYDRYKPTFTASATPSRGTYGSSSGGTLATQSESDEPVTFDVHIIELVLSPDMARAGPRSVSVRIDAPVGVYDGKVLETQPLTPTGASPMRFDFTHTFSFTRGSSPWKALAKALDGPREGSDLYFVMCDGATGKTLGEAMVNLQTLETNGVEQKATSSLSIVDVKQRNLGRLRVRTSGAVDALKTVREDGGRAVAATATARASPARDSPRQPQQAGGVDRFGDARGGDRFGKSSSAPADAEIEIGVQQVKLAPTGPLARYPNTPRALAVRVEARCVLGSDEPPLETRTVHGPSTSAPTRFDFNEVLPLRRGDACWERLGLALSGRPEATDVLFVLRDPTGGGKTLGSVTLSLHKVLEAGGTERPAQTLTMRDAAGLAVADVMVTIKALDALRLVDEAENATVRNAPAASPSRRGASERERDRSRSPGGGGGARGGANDEAEVEIVVSDLRLQLPIGKTAPRRVSIKVEALGLEEGEPLETHALATAGGAPLRFDWSHTLALRRGARAWDALATAIREAGAKGLDFYFVLLDATSGESLGEAPLSLQPVLNAPGTPPKFHSEQLALRDTNGRSVGQLSVKVRAFDALRLVGEDGALADGPPKRIEDLSRDELIAVLSARGEQLPARAQPKSFYLDLCARKRLRAVEHAELVRVMRDTRTTAAAPAPVIVEGALTISIEEIGLHAETLRQRPARAVVVRVSAFGVEAEGERLETPRIATNGSQPLKPNWNKELRVRSVDGQGESAWERLEDAVAEAQRSGGRLEVGFTVADATGGAVLGEAYFDLAPLLTASSRAVERPRQRLTLLDSRQLEAGHLLVSVSALEVLRLLERHPSARRPTTEPPAETLEVRVPANMLPGEPLLVTHHGKEYEVTIPQGVRAGQTFQVELPGAPPETAPERAGSSKLPGSPGRGRARWGDDASSAGATTGSSSPGRAARDALAGGASSAAERRKEYEAQRRKATAGTGTAPTEVEHALIVAFERLGQANAQMELQRASRTKLEKELGAAREQIQSLGKQLRQLQLRRRLGRVTVAKDEQIRTLKKQLEEAQSAIALEAKERERADRQTVDSLRRQAEVSALLDAERRHSAAIVSEREQLEKAVRELQVAYKDQAVMLEAEQQMHPREAARLADRYARPTSSEVKAAKTIQGRFKAKPRGKGALEKARPSAERDDRDGGGRGDRDKERDRLRESGRRRYEDGKLGAVTSASAAERAAERAGVSSIASSKTERGGNESERSPRRERSTDNSAVGRSERAPPASPGAVSYAATSLSATLAGSSLRGSLNLTGTAAGSSSYAASLSGAALGGSRGGAASKLDSEKTMAQRMKTMALDIEAALTTNAANARAGAAAAAAMPLAMAYSNAVRRRETEVAYRDEGLDAATYARSARAERESRTPDESPRGTGAGIGGR</sequence>